<organism evidence="2 3">
    <name type="scientific">Musa troglodytarum</name>
    <name type="common">fe'i banana</name>
    <dbReference type="NCBI Taxonomy" id="320322"/>
    <lineage>
        <taxon>Eukaryota</taxon>
        <taxon>Viridiplantae</taxon>
        <taxon>Streptophyta</taxon>
        <taxon>Embryophyta</taxon>
        <taxon>Tracheophyta</taxon>
        <taxon>Spermatophyta</taxon>
        <taxon>Magnoliopsida</taxon>
        <taxon>Liliopsida</taxon>
        <taxon>Zingiberales</taxon>
        <taxon>Musaceae</taxon>
        <taxon>Musa</taxon>
    </lineage>
</organism>
<accession>A0A9E7JIU9</accession>
<evidence type="ECO:0000313" key="3">
    <source>
        <dbReference type="Proteomes" id="UP001055439"/>
    </source>
</evidence>
<protein>
    <submittedName>
        <fullName evidence="2">Uncharacterized protein</fullName>
    </submittedName>
</protein>
<feature type="region of interest" description="Disordered" evidence="1">
    <location>
        <begin position="81"/>
        <end position="112"/>
    </location>
</feature>
<dbReference type="OrthoDB" id="1699991at2759"/>
<dbReference type="AlphaFoldDB" id="A0A9E7JIU9"/>
<evidence type="ECO:0000313" key="2">
    <source>
        <dbReference type="EMBL" id="URD82633.1"/>
    </source>
</evidence>
<sequence length="133" mass="15085">MCSAVSCRRSLWIWKPVQHRVRDEDCSVELRVVQGRVCLRQLLPDTLHRRVRMLRRLSHHHRDGHQPLPAQMGSAFRQRRLVHPHSPPKPTSTCPSRPSCRSSTGTPESCRSRTLGKVPFGCATTARVGRGGH</sequence>
<gene>
    <name evidence="2" type="ORF">MUK42_02161</name>
</gene>
<dbReference type="Proteomes" id="UP001055439">
    <property type="component" value="Chromosome 10"/>
</dbReference>
<proteinExistence type="predicted"/>
<reference evidence="2" key="1">
    <citation type="submission" date="2022-05" db="EMBL/GenBank/DDBJ databases">
        <title>The Musa troglodytarum L. genome provides insights into the mechanism of non-climacteric behaviour and enrichment of carotenoids.</title>
        <authorList>
            <person name="Wang J."/>
        </authorList>
    </citation>
    <scope>NUCLEOTIDE SEQUENCE</scope>
    <source>
        <tissue evidence="2">Leaf</tissue>
    </source>
</reference>
<feature type="compositionally biased region" description="Low complexity" evidence="1">
    <location>
        <begin position="91"/>
        <end position="103"/>
    </location>
</feature>
<dbReference type="EMBL" id="CP097503">
    <property type="protein sequence ID" value="URD82633.1"/>
    <property type="molecule type" value="Genomic_DNA"/>
</dbReference>
<keyword evidence="3" id="KW-1185">Reference proteome</keyword>
<name>A0A9E7JIU9_9LILI</name>
<evidence type="ECO:0000256" key="1">
    <source>
        <dbReference type="SAM" id="MobiDB-lite"/>
    </source>
</evidence>